<dbReference type="OrthoDB" id="7063096at2"/>
<proteinExistence type="predicted"/>
<evidence type="ECO:0000313" key="2">
    <source>
        <dbReference type="Proteomes" id="UP000242815"/>
    </source>
</evidence>
<organism evidence="1 2">
    <name type="scientific">Halopseudomonas formosensis</name>
    <dbReference type="NCBI Taxonomy" id="1002526"/>
    <lineage>
        <taxon>Bacteria</taxon>
        <taxon>Pseudomonadati</taxon>
        <taxon>Pseudomonadota</taxon>
        <taxon>Gammaproteobacteria</taxon>
        <taxon>Pseudomonadales</taxon>
        <taxon>Pseudomonadaceae</taxon>
        <taxon>Halopseudomonas</taxon>
    </lineage>
</organism>
<name>A0A1I6BUR5_9GAMM</name>
<dbReference type="Proteomes" id="UP000242815">
    <property type="component" value="Unassembled WGS sequence"/>
</dbReference>
<dbReference type="RefSeq" id="WP_090539273.1">
    <property type="nucleotide sequence ID" value="NZ_FOYD01000006.1"/>
</dbReference>
<accession>A0A1I6BUR5</accession>
<dbReference type="EMBL" id="FOYD01000006">
    <property type="protein sequence ID" value="SFQ84597.1"/>
    <property type="molecule type" value="Genomic_DNA"/>
</dbReference>
<protein>
    <submittedName>
        <fullName evidence="1">Uncharacterized protein</fullName>
    </submittedName>
</protein>
<dbReference type="STRING" id="1002526.SAMN05216578_106170"/>
<gene>
    <name evidence="1" type="ORF">SAMN05216578_106170</name>
</gene>
<reference evidence="1 2" key="1">
    <citation type="submission" date="2016-10" db="EMBL/GenBank/DDBJ databases">
        <authorList>
            <person name="de Groot N.N."/>
        </authorList>
    </citation>
    <scope>NUCLEOTIDE SEQUENCE [LARGE SCALE GENOMIC DNA]</scope>
    <source>
        <strain evidence="1 2">JCM 18415</strain>
    </source>
</reference>
<evidence type="ECO:0000313" key="1">
    <source>
        <dbReference type="EMBL" id="SFQ84597.1"/>
    </source>
</evidence>
<dbReference type="AlphaFoldDB" id="A0A1I6BUR5"/>
<sequence length="129" mass="14819">MEASFLLKNRPHIGEMKASNSGVTSHDNVQLDDIRERISTRIEGMRIMRSQRPDLVKAYGLRSHVVRTGKLSLGQAAERDFVLAWDKEKSELKRELKEYFRIRFNPDLELQQTVLQSIGFEPCKACGSI</sequence>